<evidence type="ECO:0000313" key="5">
    <source>
        <dbReference type="EMBL" id="KAG0329083.1"/>
    </source>
</evidence>
<dbReference type="PANTHER" id="PTHR15481:SF0">
    <property type="entry name" value="LD23870P-RELATED"/>
    <property type="match status" value="1"/>
</dbReference>
<gene>
    <name evidence="5" type="ORF">BGZ99_003467</name>
</gene>
<dbReference type="GO" id="GO:0005737">
    <property type="term" value="C:cytoplasm"/>
    <property type="evidence" value="ECO:0007669"/>
    <property type="project" value="TreeGrafter"/>
</dbReference>
<keyword evidence="1 2" id="KW-0694">RNA-binding</keyword>
<dbReference type="GO" id="GO:0003723">
    <property type="term" value="F:RNA binding"/>
    <property type="evidence" value="ECO:0007669"/>
    <property type="project" value="UniProtKB-UniRule"/>
</dbReference>
<reference evidence="5" key="1">
    <citation type="journal article" date="2020" name="Fungal Divers.">
        <title>Resolving the Mortierellaceae phylogeny through synthesis of multi-gene phylogenetics and phylogenomics.</title>
        <authorList>
            <person name="Vandepol N."/>
            <person name="Liber J."/>
            <person name="Desiro A."/>
            <person name="Na H."/>
            <person name="Kennedy M."/>
            <person name="Barry K."/>
            <person name="Grigoriev I.V."/>
            <person name="Miller A.N."/>
            <person name="O'Donnell K."/>
            <person name="Stajich J.E."/>
            <person name="Bonito G."/>
        </authorList>
    </citation>
    <scope>NUCLEOTIDE SEQUENCE</scope>
    <source>
        <strain evidence="5">REB-010B</strain>
    </source>
</reference>
<dbReference type="SMART" id="SM00360">
    <property type="entry name" value="RRM"/>
    <property type="match status" value="1"/>
</dbReference>
<evidence type="ECO:0000256" key="1">
    <source>
        <dbReference type="ARBA" id="ARBA00022884"/>
    </source>
</evidence>
<dbReference type="InterPro" id="IPR035979">
    <property type="entry name" value="RBD_domain_sf"/>
</dbReference>
<dbReference type="EMBL" id="JAAAIP010000022">
    <property type="protein sequence ID" value="KAG0329083.1"/>
    <property type="molecule type" value="Genomic_DNA"/>
</dbReference>
<dbReference type="Gene3D" id="3.30.70.330">
    <property type="match status" value="1"/>
</dbReference>
<evidence type="ECO:0000259" key="4">
    <source>
        <dbReference type="PROSITE" id="PS50102"/>
    </source>
</evidence>
<dbReference type="Proteomes" id="UP000738325">
    <property type="component" value="Unassembled WGS sequence"/>
</dbReference>
<dbReference type="GO" id="GO:0005654">
    <property type="term" value="C:nucleoplasm"/>
    <property type="evidence" value="ECO:0007669"/>
    <property type="project" value="TreeGrafter"/>
</dbReference>
<dbReference type="InterPro" id="IPR000504">
    <property type="entry name" value="RRM_dom"/>
</dbReference>
<dbReference type="InterPro" id="IPR012677">
    <property type="entry name" value="Nucleotide-bd_a/b_plait_sf"/>
</dbReference>
<evidence type="ECO:0000256" key="2">
    <source>
        <dbReference type="PROSITE-ProRule" id="PRU00176"/>
    </source>
</evidence>
<dbReference type="GO" id="GO:0061574">
    <property type="term" value="C:ASAP complex"/>
    <property type="evidence" value="ECO:0007669"/>
    <property type="project" value="TreeGrafter"/>
</dbReference>
<feature type="region of interest" description="Disordered" evidence="3">
    <location>
        <begin position="201"/>
        <end position="329"/>
    </location>
</feature>
<dbReference type="SUPFAM" id="SSF54928">
    <property type="entry name" value="RNA-binding domain, RBD"/>
    <property type="match status" value="1"/>
</dbReference>
<feature type="region of interest" description="Disordered" evidence="3">
    <location>
        <begin position="1"/>
        <end position="36"/>
    </location>
</feature>
<feature type="compositionally biased region" description="Basic residues" evidence="3">
    <location>
        <begin position="210"/>
        <end position="220"/>
    </location>
</feature>
<dbReference type="PANTHER" id="PTHR15481">
    <property type="entry name" value="RIBONUCLEIC ACID BINDING PROTEIN S1"/>
    <property type="match status" value="1"/>
</dbReference>
<evidence type="ECO:0000313" key="6">
    <source>
        <dbReference type="Proteomes" id="UP000738325"/>
    </source>
</evidence>
<keyword evidence="6" id="KW-1185">Reference proteome</keyword>
<comment type="caution">
    <text evidence="5">The sequence shown here is derived from an EMBL/GenBank/DDBJ whole genome shotgun (WGS) entry which is preliminary data.</text>
</comment>
<proteinExistence type="predicted"/>
<name>A0A9P6RW70_9FUNG</name>
<protein>
    <recommendedName>
        <fullName evidence="4">RRM domain-containing protein</fullName>
    </recommendedName>
</protein>
<dbReference type="PROSITE" id="PS50102">
    <property type="entry name" value="RRM"/>
    <property type="match status" value="1"/>
</dbReference>
<feature type="compositionally biased region" description="Polar residues" evidence="3">
    <location>
        <begin position="1"/>
        <end position="12"/>
    </location>
</feature>
<evidence type="ECO:0000256" key="3">
    <source>
        <dbReference type="SAM" id="MobiDB-lite"/>
    </source>
</evidence>
<feature type="domain" description="RRM" evidence="4">
    <location>
        <begin position="107"/>
        <end position="185"/>
    </location>
</feature>
<dbReference type="Pfam" id="PF00076">
    <property type="entry name" value="RRM_1"/>
    <property type="match status" value="1"/>
</dbReference>
<sequence>MTSRSPSLQPTPASGGDSSMDVEYDQSSVSNNNTASNIGTDKDVAFRVTSCPFTPFPQPLLFSYTTTKVSAPRSLWIPHPVQRPTSESIQIALFHAFTLSASVVLEATIRVDHLTKNVSLDHVQELFGVYGKIKSVNFPINPRFRSNMGFAEIEYETRDEAQQALAGWNGGQLDGEILLVGFATKITKVAVAVERVSKPVRANAPPASPPRRRARSPPPRRRNEDHYSPPGRRGNFDGPLSGRRDYFPPPPPRRRNDYSPPPPQGGRRNFNRGGHSPRRAQGVNAAPLGQRAPARGRSPLPPTRGGAGGGGRRVVAAATAGDHVEEVVE</sequence>
<dbReference type="AlphaFoldDB" id="A0A9P6RW70"/>
<dbReference type="OrthoDB" id="252020at2759"/>
<accession>A0A9P6RW70</accession>
<dbReference type="GO" id="GO:0000398">
    <property type="term" value="P:mRNA splicing, via spliceosome"/>
    <property type="evidence" value="ECO:0007669"/>
    <property type="project" value="TreeGrafter"/>
</dbReference>
<feature type="compositionally biased region" description="Polar residues" evidence="3">
    <location>
        <begin position="25"/>
        <end position="36"/>
    </location>
</feature>
<organism evidence="5 6">
    <name type="scientific">Dissophora globulifera</name>
    <dbReference type="NCBI Taxonomy" id="979702"/>
    <lineage>
        <taxon>Eukaryota</taxon>
        <taxon>Fungi</taxon>
        <taxon>Fungi incertae sedis</taxon>
        <taxon>Mucoromycota</taxon>
        <taxon>Mortierellomycotina</taxon>
        <taxon>Mortierellomycetes</taxon>
        <taxon>Mortierellales</taxon>
        <taxon>Mortierellaceae</taxon>
        <taxon>Dissophora</taxon>
    </lineage>
</organism>